<accession>A0AAP5H0Y4</accession>
<keyword evidence="1" id="KW-0812">Transmembrane</keyword>
<protein>
    <submittedName>
        <fullName evidence="2">Chromate transport protein ChrA</fullName>
    </submittedName>
</protein>
<comment type="caution">
    <text evidence="2">The sequence shown here is derived from an EMBL/GenBank/DDBJ whole genome shotgun (WGS) entry which is preliminary data.</text>
</comment>
<evidence type="ECO:0000313" key="2">
    <source>
        <dbReference type="EMBL" id="MDR6723295.1"/>
    </source>
</evidence>
<feature type="transmembrane region" description="Helical" evidence="1">
    <location>
        <begin position="116"/>
        <end position="134"/>
    </location>
</feature>
<dbReference type="AlphaFoldDB" id="A0AAP5H0Y4"/>
<dbReference type="EMBL" id="JAVDTR010000004">
    <property type="protein sequence ID" value="MDR6723295.1"/>
    <property type="molecule type" value="Genomic_DNA"/>
</dbReference>
<evidence type="ECO:0000256" key="1">
    <source>
        <dbReference type="SAM" id="Phobius"/>
    </source>
</evidence>
<dbReference type="RefSeq" id="WP_310138311.1">
    <property type="nucleotide sequence ID" value="NZ_JAVDTR010000004.1"/>
</dbReference>
<name>A0AAP5H0Y4_PAEAM</name>
<feature type="transmembrane region" description="Helical" evidence="1">
    <location>
        <begin position="89"/>
        <end position="109"/>
    </location>
</feature>
<reference evidence="2" key="1">
    <citation type="submission" date="2023-07" db="EMBL/GenBank/DDBJ databases">
        <title>Sorghum-associated microbial communities from plants grown in Nebraska, USA.</title>
        <authorList>
            <person name="Schachtman D."/>
        </authorList>
    </citation>
    <scope>NUCLEOTIDE SEQUENCE</scope>
    <source>
        <strain evidence="2">BE80</strain>
    </source>
</reference>
<keyword evidence="1" id="KW-1133">Transmembrane helix</keyword>
<organism evidence="2 3">
    <name type="scientific">Paenibacillus amylolyticus</name>
    <dbReference type="NCBI Taxonomy" id="1451"/>
    <lineage>
        <taxon>Bacteria</taxon>
        <taxon>Bacillati</taxon>
        <taxon>Bacillota</taxon>
        <taxon>Bacilli</taxon>
        <taxon>Bacillales</taxon>
        <taxon>Paenibacillaceae</taxon>
        <taxon>Paenibacillus</taxon>
    </lineage>
</organism>
<evidence type="ECO:0000313" key="3">
    <source>
        <dbReference type="Proteomes" id="UP001254832"/>
    </source>
</evidence>
<feature type="transmembrane region" description="Helical" evidence="1">
    <location>
        <begin position="12"/>
        <end position="29"/>
    </location>
</feature>
<gene>
    <name evidence="2" type="ORF">J2W91_001747</name>
</gene>
<keyword evidence="1" id="KW-0472">Membrane</keyword>
<proteinExistence type="predicted"/>
<dbReference type="Proteomes" id="UP001254832">
    <property type="component" value="Unassembled WGS sequence"/>
</dbReference>
<feature type="transmembrane region" description="Helical" evidence="1">
    <location>
        <begin position="41"/>
        <end position="60"/>
    </location>
</feature>
<sequence>MNTQPLKNKIWYYFTIVSFALLLLSSFMLEQITSQSAVEQLLGAYIIPVYVVVLAVISTIIRQRDELFNLALIIFATYVHADYTDVHQTHWITLIALPILFILRLIFVVKRKHRTAIGIGIGVAVIYLFFYLHYTLEII</sequence>